<comment type="caution">
    <text evidence="2">The sequence shown here is derived from an EMBL/GenBank/DDBJ whole genome shotgun (WGS) entry which is preliminary data.</text>
</comment>
<proteinExistence type="predicted"/>
<dbReference type="InterPro" id="IPR029062">
    <property type="entry name" value="Class_I_gatase-like"/>
</dbReference>
<dbReference type="EMBL" id="JAICBX010000003">
    <property type="protein sequence ID" value="MBW8639049.1"/>
    <property type="molecule type" value="Genomic_DNA"/>
</dbReference>
<evidence type="ECO:0000259" key="1">
    <source>
        <dbReference type="Pfam" id="PF20254"/>
    </source>
</evidence>
<dbReference type="Proteomes" id="UP001196509">
    <property type="component" value="Unassembled WGS sequence"/>
</dbReference>
<feature type="domain" description="N,N-dimethylformamidase beta subunit-like C-terminal" evidence="1">
    <location>
        <begin position="291"/>
        <end position="728"/>
    </location>
</feature>
<dbReference type="InterPro" id="IPR046540">
    <property type="entry name" value="DMFA2_C"/>
</dbReference>
<dbReference type="SUPFAM" id="SSF49899">
    <property type="entry name" value="Concanavalin A-like lectins/glucanases"/>
    <property type="match status" value="1"/>
</dbReference>
<dbReference type="SUPFAM" id="SSF52317">
    <property type="entry name" value="Class I glutamine amidotransferase-like"/>
    <property type="match status" value="1"/>
</dbReference>
<evidence type="ECO:0000313" key="2">
    <source>
        <dbReference type="EMBL" id="MBW8639049.1"/>
    </source>
</evidence>
<gene>
    <name evidence="2" type="ORF">K1W69_17770</name>
</gene>
<name>A0AAE2ZLH8_9HYPH</name>
<accession>A0AAE2ZLH8</accession>
<dbReference type="RefSeq" id="WP_220229762.1">
    <property type="nucleotide sequence ID" value="NZ_JAICBX010000003.1"/>
</dbReference>
<reference evidence="2" key="1">
    <citation type="submission" date="2021-08" db="EMBL/GenBank/DDBJ databases">
        <title>Hoeflea bacterium WL0058 sp. nov., isolated from the sediment.</title>
        <authorList>
            <person name="Wang L."/>
            <person name="Zhang D."/>
        </authorList>
    </citation>
    <scope>NUCLEOTIDE SEQUENCE</scope>
    <source>
        <strain evidence="2">WL0058</strain>
    </source>
</reference>
<dbReference type="Gene3D" id="2.60.120.200">
    <property type="match status" value="1"/>
</dbReference>
<organism evidence="2 3">
    <name type="scientific">Flavimaribacter sediminis</name>
    <dbReference type="NCBI Taxonomy" id="2865987"/>
    <lineage>
        <taxon>Bacteria</taxon>
        <taxon>Pseudomonadati</taxon>
        <taxon>Pseudomonadota</taxon>
        <taxon>Alphaproteobacteria</taxon>
        <taxon>Hyphomicrobiales</taxon>
        <taxon>Rhizobiaceae</taxon>
        <taxon>Flavimaribacter</taxon>
    </lineage>
</organism>
<protein>
    <submittedName>
        <fullName evidence="2">LamG domain-containing protein</fullName>
    </submittedName>
</protein>
<dbReference type="InterPro" id="IPR013320">
    <property type="entry name" value="ConA-like_dom_sf"/>
</dbReference>
<dbReference type="Gene3D" id="3.40.50.880">
    <property type="match status" value="1"/>
</dbReference>
<dbReference type="Pfam" id="PF20254">
    <property type="entry name" value="DMFA2_C"/>
    <property type="match status" value="1"/>
</dbReference>
<keyword evidence="3" id="KW-1185">Reference proteome</keyword>
<evidence type="ECO:0000313" key="3">
    <source>
        <dbReference type="Proteomes" id="UP001196509"/>
    </source>
</evidence>
<sequence length="750" mass="82312">MLPYIVGYLDKISATPGETLKVHVSCTTAEQYEASLVRTICGDLNPKGPGFKEEQVSAVGDGTYPAREQVCNAGSCVLVLPQAAYRDIRSFTLQAHIWPTTPELGDQAVISLQDAHGGGVRLGVGKDGCMELVATDRQGQQLRLSSGVKLTERQWYFVALVFDADAGALCLYQEPYARTGAGEAPVAKKLETKEALDLPSEPMLVFAARMTGMEGERCFTDLHFNGKIEKTRFARGALSRLQMEVLRRETIAPEVAGTVLGFWDFSREISGERIIDLSKHAAHGKTVNLPTRAMTGANWTGEEVNWNAAPEQYGAIHFHDDDLHDAQWDVDFELILPENLKSGVYAVRLVAGDRSERIPIFVRPVQGSKRAPVAFLASTATYLAYANLNPVPFDIAELLSSRLIILHEANRLIDEHKEWGPSLYDIHSDGSGVAYSSRLRPILNFRPGYISSFGTHGSNLREYNADTHIFDWLEAQGVDYDVITDEDLHAEGYPLLSHYQTIVTGSHPEYFSPTMWEATKSYVDGGGRLMVLGGNGFYWRIAYHPALDGVMEVRRCGPAIRTWETQPGEEFHSFDGKRGGLWRAHGRPPQSIVGCGFISEGFDLSTHYRRTQASKNPRAAFIFDGIDEDVIGDFGLQGGGAAGVEIDHADPSLGTPTHALIVASSEHHTESYRLVNEEMSITVPTVTAPVEARIAADMVFFETSGGGAVFNVGSIAWAGSLSHNGYDNNVSRITANVLDRFTNPEPFVLE</sequence>
<dbReference type="AlphaFoldDB" id="A0AAE2ZLH8"/>